<dbReference type="PANTHER" id="PTHR11679">
    <property type="entry name" value="VESICLE PROTEIN SORTING-ASSOCIATED"/>
    <property type="match status" value="1"/>
</dbReference>
<dbReference type="EMBL" id="JAUJLE010000369">
    <property type="protein sequence ID" value="KAK0958789.1"/>
    <property type="molecule type" value="Genomic_DNA"/>
</dbReference>
<gene>
    <name evidence="3" type="primary">sec1_3</name>
    <name evidence="3" type="ORF">LTR91_021170</name>
</gene>
<dbReference type="InterPro" id="IPR036045">
    <property type="entry name" value="Sec1-like_sf"/>
</dbReference>
<keyword evidence="4" id="KW-1185">Reference proteome</keyword>
<feature type="compositionally biased region" description="Pro residues" evidence="2">
    <location>
        <begin position="648"/>
        <end position="660"/>
    </location>
</feature>
<dbReference type="Gene3D" id="3.40.50.2060">
    <property type="match status" value="1"/>
</dbReference>
<organism evidence="3 4">
    <name type="scientific">Friedmanniomyces endolithicus</name>
    <dbReference type="NCBI Taxonomy" id="329885"/>
    <lineage>
        <taxon>Eukaryota</taxon>
        <taxon>Fungi</taxon>
        <taxon>Dikarya</taxon>
        <taxon>Ascomycota</taxon>
        <taxon>Pezizomycotina</taxon>
        <taxon>Dothideomycetes</taxon>
        <taxon>Dothideomycetidae</taxon>
        <taxon>Mycosphaerellales</taxon>
        <taxon>Teratosphaeriaceae</taxon>
        <taxon>Friedmanniomyces</taxon>
    </lineage>
</organism>
<feature type="compositionally biased region" description="Pro residues" evidence="2">
    <location>
        <begin position="486"/>
        <end position="499"/>
    </location>
</feature>
<dbReference type="GO" id="GO:0016192">
    <property type="term" value="P:vesicle-mediated transport"/>
    <property type="evidence" value="ECO:0007669"/>
    <property type="project" value="InterPro"/>
</dbReference>
<feature type="compositionally biased region" description="Low complexity" evidence="2">
    <location>
        <begin position="689"/>
        <end position="708"/>
    </location>
</feature>
<dbReference type="Proteomes" id="UP001175353">
    <property type="component" value="Unassembled WGS sequence"/>
</dbReference>
<evidence type="ECO:0000313" key="4">
    <source>
        <dbReference type="Proteomes" id="UP001175353"/>
    </source>
</evidence>
<sequence length="731" mass="82954">MVSIIDAQREVILSTLRHITRDDWKVLVVDPDSKRLIDNVVEQDEILNLNITNIEQITDRRPTNRDVEAIYLLTPQPWIVDCLMADFEKRKYRRAHLVWMSLLHPVLRDRIDQSKIAREQIALFRVLNAEFYPRESHMVTFRDPWSFPILFHPACNHLVRQHMEDVAQKIVGVCVALGEYPTIRYYRPREARHEASILCSHLARFVQDELDLYAKFHEDFPPPSTRPRGALYITDRSMDLFAPFLHEFTYQAMAHDLLPIKEDDKISYRTVINEGRPDQQDKDVEIAEKDKLWTDNRHRHMKDTIEKLMADFQRFIKDNPNFTKASEGGANSLNAIKDMMAGLPEFQNMKESYGLHLGMAQESMNRFQSWKLAELGSVEQVILLLQGNGIPTDSMQILATGLDEDYKKPKGLADQVVRMLDEDDIQKTDRLRLLIMYILYRDGILRGDLEKLHAHARLIPQDRQTIDNLALLGARTDRKLKERRPPPLPLFTPKAPPTSPQDDYALSRYEPAVQLLLEAHANGTLDSQIFAYTKPPLLDGANELSQTSATSLRSAKPTWAKTRAANVGGENRQRVIVFMAGGATYSESRACYEVGRATGREVVLVTSHMLTPELFLRQVGDLSADKRRLNIPAEMVKPQAPAHLFEPDPQPKAAPPPQVQPVPQRAPAAVAVAAPPTQQMAGVNLNGRANGAGAQPVPQQQVANSSAKLTKEPPAEKKKKHHFGFGKKSKE</sequence>
<reference evidence="3" key="1">
    <citation type="submission" date="2023-06" db="EMBL/GenBank/DDBJ databases">
        <title>Black Yeasts Isolated from many extreme environments.</title>
        <authorList>
            <person name="Coleine C."/>
            <person name="Stajich J.E."/>
            <person name="Selbmann L."/>
        </authorList>
    </citation>
    <scope>NUCLEOTIDE SEQUENCE</scope>
    <source>
        <strain evidence="3">CCFEE 5200</strain>
    </source>
</reference>
<feature type="compositionally biased region" description="Basic residues" evidence="2">
    <location>
        <begin position="717"/>
        <end position="731"/>
    </location>
</feature>
<dbReference type="Gene3D" id="3.40.50.1910">
    <property type="match status" value="1"/>
</dbReference>
<proteinExistence type="inferred from homology"/>
<feature type="region of interest" description="Disordered" evidence="2">
    <location>
        <begin position="642"/>
        <end position="731"/>
    </location>
</feature>
<protein>
    <submittedName>
        <fullName evidence="3">Syntaxin binding protein 1</fullName>
    </submittedName>
</protein>
<dbReference type="PIRSF" id="PIRSF005715">
    <property type="entry name" value="VPS45_Sec1"/>
    <property type="match status" value="1"/>
</dbReference>
<name>A0AAN6H7Y3_9PEZI</name>
<feature type="compositionally biased region" description="Low complexity" evidence="2">
    <location>
        <begin position="661"/>
        <end position="681"/>
    </location>
</feature>
<dbReference type="SUPFAM" id="SSF56815">
    <property type="entry name" value="Sec1/munc18-like (SM) proteins"/>
    <property type="match status" value="1"/>
</dbReference>
<dbReference type="InterPro" id="IPR001619">
    <property type="entry name" value="Sec1-like"/>
</dbReference>
<accession>A0AAN6H7Y3</accession>
<dbReference type="InterPro" id="IPR043154">
    <property type="entry name" value="Sec-1-like_dom1"/>
</dbReference>
<dbReference type="InterPro" id="IPR043127">
    <property type="entry name" value="Sec-1-like_dom3a"/>
</dbReference>
<dbReference type="Pfam" id="PF00995">
    <property type="entry name" value="Sec1"/>
    <property type="match status" value="1"/>
</dbReference>
<dbReference type="Gene3D" id="1.25.40.60">
    <property type="match status" value="1"/>
</dbReference>
<comment type="caution">
    <text evidence="3">The sequence shown here is derived from an EMBL/GenBank/DDBJ whole genome shotgun (WGS) entry which is preliminary data.</text>
</comment>
<dbReference type="AlphaFoldDB" id="A0AAN6H7Y3"/>
<evidence type="ECO:0000313" key="3">
    <source>
        <dbReference type="EMBL" id="KAK0958789.1"/>
    </source>
</evidence>
<evidence type="ECO:0000256" key="1">
    <source>
        <dbReference type="ARBA" id="ARBA00009884"/>
    </source>
</evidence>
<evidence type="ECO:0000256" key="2">
    <source>
        <dbReference type="SAM" id="MobiDB-lite"/>
    </source>
</evidence>
<dbReference type="InterPro" id="IPR027482">
    <property type="entry name" value="Sec1-like_dom2"/>
</dbReference>
<comment type="similarity">
    <text evidence="1">Belongs to the STXBP/unc-18/SEC1 family.</text>
</comment>
<feature type="region of interest" description="Disordered" evidence="2">
    <location>
        <begin position="477"/>
        <end position="502"/>
    </location>
</feature>
<dbReference type="Gene3D" id="3.90.830.10">
    <property type="entry name" value="Syntaxin Binding Protein 1, Chain A, domain 2"/>
    <property type="match status" value="1"/>
</dbReference>